<evidence type="ECO:0000256" key="1">
    <source>
        <dbReference type="ARBA" id="ARBA00023015"/>
    </source>
</evidence>
<dbReference type="Proteomes" id="UP000787472">
    <property type="component" value="Unassembled WGS sequence"/>
</dbReference>
<dbReference type="PANTHER" id="PTHR47894:SF1">
    <property type="entry name" value="HTH-TYPE TRANSCRIPTIONAL REGULATOR VQSM"/>
    <property type="match status" value="1"/>
</dbReference>
<dbReference type="GO" id="GO:0003700">
    <property type="term" value="F:DNA-binding transcription factor activity"/>
    <property type="evidence" value="ECO:0007669"/>
    <property type="project" value="InterPro"/>
</dbReference>
<sequence>MIEYRVNSGSLIPFLKTASDFGLCPTSLLSHVGLQTSDVTQRHVRIPVEQSNRLLERCIELTDEPWFGLEAAQKVEMGSYDINGYIYANCSCPLEAINITSQFYGILSDRQVLYSSEDKKYLISRWELSPQIDTVSRNVADHLLACHARYARDILRLPSRFAFASFRHSAPKDSRIMDLYEETFECPLLFDQQHYSIGMDREMARDTLFPQADPALRDILISHAETRLREIRSTPPFTFKVKSLIRKLLEQMVPTREDVAKHLYMGGRTLQRHLLNEGYSFKEVFNEVRQEMAIYYMKDLSLSIDDIAERLGFSETRSFHRSFKQWTGETISSYRRQLMQ</sequence>
<dbReference type="PANTHER" id="PTHR47894">
    <property type="entry name" value="HTH-TYPE TRANSCRIPTIONAL REGULATOR GADX"/>
    <property type="match status" value="1"/>
</dbReference>
<name>A0A9E5MN72_9GAMM</name>
<keyword evidence="6" id="KW-1185">Reference proteome</keyword>
<dbReference type="GO" id="GO:0000976">
    <property type="term" value="F:transcription cis-regulatory region binding"/>
    <property type="evidence" value="ECO:0007669"/>
    <property type="project" value="TreeGrafter"/>
</dbReference>
<dbReference type="RefSeq" id="WP_167189816.1">
    <property type="nucleotide sequence ID" value="NZ_JAAONZ010000016.1"/>
</dbReference>
<dbReference type="InterPro" id="IPR018060">
    <property type="entry name" value="HTH_AraC"/>
</dbReference>
<evidence type="ECO:0000259" key="4">
    <source>
        <dbReference type="PROSITE" id="PS01124"/>
    </source>
</evidence>
<dbReference type="GO" id="GO:0005829">
    <property type="term" value="C:cytosol"/>
    <property type="evidence" value="ECO:0007669"/>
    <property type="project" value="TreeGrafter"/>
</dbReference>
<comment type="caution">
    <text evidence="5">The sequence shown here is derived from an EMBL/GenBank/DDBJ whole genome shotgun (WGS) entry which is preliminary data.</text>
</comment>
<reference evidence="5" key="1">
    <citation type="submission" date="2020-03" db="EMBL/GenBank/DDBJ databases">
        <authorList>
            <person name="Guo F."/>
        </authorList>
    </citation>
    <scope>NUCLEOTIDE SEQUENCE</scope>
    <source>
        <strain evidence="5">JCM 30134</strain>
    </source>
</reference>
<feature type="domain" description="HTH araC/xylS-type" evidence="4">
    <location>
        <begin position="239"/>
        <end position="337"/>
    </location>
</feature>
<dbReference type="Pfam" id="PF12833">
    <property type="entry name" value="HTH_18"/>
    <property type="match status" value="1"/>
</dbReference>
<evidence type="ECO:0000313" key="6">
    <source>
        <dbReference type="Proteomes" id="UP000787472"/>
    </source>
</evidence>
<dbReference type="PROSITE" id="PS01124">
    <property type="entry name" value="HTH_ARAC_FAMILY_2"/>
    <property type="match status" value="1"/>
</dbReference>
<evidence type="ECO:0000256" key="2">
    <source>
        <dbReference type="ARBA" id="ARBA00023125"/>
    </source>
</evidence>
<dbReference type="InterPro" id="IPR009057">
    <property type="entry name" value="Homeodomain-like_sf"/>
</dbReference>
<evidence type="ECO:0000256" key="3">
    <source>
        <dbReference type="ARBA" id="ARBA00023163"/>
    </source>
</evidence>
<gene>
    <name evidence="5" type="ORF">G8770_17370</name>
</gene>
<dbReference type="Gene3D" id="1.10.10.60">
    <property type="entry name" value="Homeodomain-like"/>
    <property type="match status" value="1"/>
</dbReference>
<dbReference type="InterPro" id="IPR032687">
    <property type="entry name" value="AraC-type_N"/>
</dbReference>
<dbReference type="Pfam" id="PF12625">
    <property type="entry name" value="Arabinose_bd"/>
    <property type="match status" value="1"/>
</dbReference>
<proteinExistence type="predicted"/>
<evidence type="ECO:0000313" key="5">
    <source>
        <dbReference type="EMBL" id="NHO67319.1"/>
    </source>
</evidence>
<dbReference type="AlphaFoldDB" id="A0A9E5MN72"/>
<keyword evidence="3" id="KW-0804">Transcription</keyword>
<keyword evidence="1" id="KW-0805">Transcription regulation</keyword>
<accession>A0A9E5MN72</accession>
<dbReference type="SMART" id="SM00342">
    <property type="entry name" value="HTH_ARAC"/>
    <property type="match status" value="1"/>
</dbReference>
<dbReference type="EMBL" id="JAAONZ010000016">
    <property type="protein sequence ID" value="NHO67319.1"/>
    <property type="molecule type" value="Genomic_DNA"/>
</dbReference>
<keyword evidence="2" id="KW-0238">DNA-binding</keyword>
<organism evidence="5 6">
    <name type="scientific">Pseudomaricurvus hydrocarbonicus</name>
    <dbReference type="NCBI Taxonomy" id="1470433"/>
    <lineage>
        <taxon>Bacteria</taxon>
        <taxon>Pseudomonadati</taxon>
        <taxon>Pseudomonadota</taxon>
        <taxon>Gammaproteobacteria</taxon>
        <taxon>Cellvibrionales</taxon>
        <taxon>Cellvibrionaceae</taxon>
        <taxon>Pseudomaricurvus</taxon>
    </lineage>
</organism>
<dbReference type="SUPFAM" id="SSF46689">
    <property type="entry name" value="Homeodomain-like"/>
    <property type="match status" value="1"/>
</dbReference>
<protein>
    <submittedName>
        <fullName evidence="5">AraC family transcriptional regulator</fullName>
    </submittedName>
</protein>